<feature type="domain" description="HTH marR-type" evidence="5">
    <location>
        <begin position="4"/>
        <end position="146"/>
    </location>
</feature>
<keyword evidence="1" id="KW-0805">Transcription regulation</keyword>
<gene>
    <name evidence="6" type="ORF">ACFYXI_29410</name>
</gene>
<feature type="compositionally biased region" description="Gly residues" evidence="4">
    <location>
        <begin position="160"/>
        <end position="170"/>
    </location>
</feature>
<keyword evidence="2" id="KW-0238">DNA-binding</keyword>
<dbReference type="CDD" id="cd00090">
    <property type="entry name" value="HTH_ARSR"/>
    <property type="match status" value="1"/>
</dbReference>
<evidence type="ECO:0000259" key="5">
    <source>
        <dbReference type="PROSITE" id="PS50995"/>
    </source>
</evidence>
<dbReference type="PROSITE" id="PS50995">
    <property type="entry name" value="HTH_MARR_2"/>
    <property type="match status" value="1"/>
</dbReference>
<sequence length="170" mass="18381">MTEHKPLADRGAATDRVIDAMPDWVTASVQLNSLIADHMGVVPSDFACLHALNRGGPATAAALADRVGLTPGSLSRMIDRLEAAGLVQRLPDPHDRRKTLIEPTTEGLARISDYYAGLNVRTRDVLADFTDDQLDSVLRFVQATHTATQDEVDRLRSPGRGTGRGTAGRR</sequence>
<evidence type="ECO:0000256" key="3">
    <source>
        <dbReference type="ARBA" id="ARBA00023163"/>
    </source>
</evidence>
<evidence type="ECO:0000256" key="4">
    <source>
        <dbReference type="SAM" id="MobiDB-lite"/>
    </source>
</evidence>
<dbReference type="InterPro" id="IPR023187">
    <property type="entry name" value="Tscrpt_reg_MarR-type_CS"/>
</dbReference>
<dbReference type="InterPro" id="IPR000835">
    <property type="entry name" value="HTH_MarR-typ"/>
</dbReference>
<proteinExistence type="predicted"/>
<dbReference type="Gene3D" id="1.10.10.10">
    <property type="entry name" value="Winged helix-like DNA-binding domain superfamily/Winged helix DNA-binding domain"/>
    <property type="match status" value="1"/>
</dbReference>
<dbReference type="InterPro" id="IPR011991">
    <property type="entry name" value="ArsR-like_HTH"/>
</dbReference>
<keyword evidence="3" id="KW-0804">Transcription</keyword>
<evidence type="ECO:0000256" key="2">
    <source>
        <dbReference type="ARBA" id="ARBA00023125"/>
    </source>
</evidence>
<name>A0ABW6SXH6_9ACTN</name>
<evidence type="ECO:0000313" key="6">
    <source>
        <dbReference type="EMBL" id="MFF3669714.1"/>
    </source>
</evidence>
<dbReference type="Pfam" id="PF01047">
    <property type="entry name" value="MarR"/>
    <property type="match status" value="1"/>
</dbReference>
<dbReference type="InterPro" id="IPR036390">
    <property type="entry name" value="WH_DNA-bd_sf"/>
</dbReference>
<organism evidence="6 7">
    <name type="scientific">Microtetraspora malaysiensis</name>
    <dbReference type="NCBI Taxonomy" id="161358"/>
    <lineage>
        <taxon>Bacteria</taxon>
        <taxon>Bacillati</taxon>
        <taxon>Actinomycetota</taxon>
        <taxon>Actinomycetes</taxon>
        <taxon>Streptosporangiales</taxon>
        <taxon>Streptosporangiaceae</taxon>
        <taxon>Microtetraspora</taxon>
    </lineage>
</organism>
<dbReference type="PRINTS" id="PR00598">
    <property type="entry name" value="HTHMARR"/>
</dbReference>
<dbReference type="RefSeq" id="WP_387415986.1">
    <property type="nucleotide sequence ID" value="NZ_JBIASD010000023.1"/>
</dbReference>
<reference evidence="6 7" key="1">
    <citation type="submission" date="2024-10" db="EMBL/GenBank/DDBJ databases">
        <title>The Natural Products Discovery Center: Release of the First 8490 Sequenced Strains for Exploring Actinobacteria Biosynthetic Diversity.</title>
        <authorList>
            <person name="Kalkreuter E."/>
            <person name="Kautsar S.A."/>
            <person name="Yang D."/>
            <person name="Bader C.D."/>
            <person name="Teijaro C.N."/>
            <person name="Fluegel L."/>
            <person name="Davis C.M."/>
            <person name="Simpson J.R."/>
            <person name="Lauterbach L."/>
            <person name="Steele A.D."/>
            <person name="Gui C."/>
            <person name="Meng S."/>
            <person name="Li G."/>
            <person name="Viehrig K."/>
            <person name="Ye F."/>
            <person name="Su P."/>
            <person name="Kiefer A.F."/>
            <person name="Nichols A."/>
            <person name="Cepeda A.J."/>
            <person name="Yan W."/>
            <person name="Fan B."/>
            <person name="Jiang Y."/>
            <person name="Adhikari A."/>
            <person name="Zheng C.-J."/>
            <person name="Schuster L."/>
            <person name="Cowan T.M."/>
            <person name="Smanski M.J."/>
            <person name="Chevrette M.G."/>
            <person name="De Carvalho L.P.S."/>
            <person name="Shen B."/>
        </authorList>
    </citation>
    <scope>NUCLEOTIDE SEQUENCE [LARGE SCALE GENOMIC DNA]</scope>
    <source>
        <strain evidence="6 7">NPDC002173</strain>
    </source>
</reference>
<protein>
    <submittedName>
        <fullName evidence="6">MarR family winged helix-turn-helix transcriptional regulator</fullName>
    </submittedName>
</protein>
<evidence type="ECO:0000256" key="1">
    <source>
        <dbReference type="ARBA" id="ARBA00023015"/>
    </source>
</evidence>
<dbReference type="PANTHER" id="PTHR33164:SF106">
    <property type="entry name" value="TRANSCRIPTIONAL REGULATORY PROTEIN"/>
    <property type="match status" value="1"/>
</dbReference>
<dbReference type="Proteomes" id="UP001602013">
    <property type="component" value="Unassembled WGS sequence"/>
</dbReference>
<dbReference type="InterPro" id="IPR036388">
    <property type="entry name" value="WH-like_DNA-bd_sf"/>
</dbReference>
<dbReference type="SUPFAM" id="SSF46785">
    <property type="entry name" value="Winged helix' DNA-binding domain"/>
    <property type="match status" value="1"/>
</dbReference>
<dbReference type="PROSITE" id="PS01117">
    <property type="entry name" value="HTH_MARR_1"/>
    <property type="match status" value="1"/>
</dbReference>
<feature type="region of interest" description="Disordered" evidence="4">
    <location>
        <begin position="149"/>
        <end position="170"/>
    </location>
</feature>
<evidence type="ECO:0000313" key="7">
    <source>
        <dbReference type="Proteomes" id="UP001602013"/>
    </source>
</evidence>
<accession>A0ABW6SXH6</accession>
<dbReference type="InterPro" id="IPR039422">
    <property type="entry name" value="MarR/SlyA-like"/>
</dbReference>
<dbReference type="SMART" id="SM00347">
    <property type="entry name" value="HTH_MARR"/>
    <property type="match status" value="1"/>
</dbReference>
<keyword evidence="7" id="KW-1185">Reference proteome</keyword>
<dbReference type="PANTHER" id="PTHR33164">
    <property type="entry name" value="TRANSCRIPTIONAL REGULATOR, MARR FAMILY"/>
    <property type="match status" value="1"/>
</dbReference>
<dbReference type="EMBL" id="JBIASD010000023">
    <property type="protein sequence ID" value="MFF3669714.1"/>
    <property type="molecule type" value="Genomic_DNA"/>
</dbReference>
<comment type="caution">
    <text evidence="6">The sequence shown here is derived from an EMBL/GenBank/DDBJ whole genome shotgun (WGS) entry which is preliminary data.</text>
</comment>